<evidence type="ECO:0000313" key="2">
    <source>
        <dbReference type="EMBL" id="CAA9497467.1"/>
    </source>
</evidence>
<feature type="non-terminal residue" evidence="2">
    <location>
        <position position="151"/>
    </location>
</feature>
<accession>A0A6J4SNH2</accession>
<feature type="region of interest" description="Disordered" evidence="1">
    <location>
        <begin position="1"/>
        <end position="151"/>
    </location>
</feature>
<evidence type="ECO:0000256" key="1">
    <source>
        <dbReference type="SAM" id="MobiDB-lite"/>
    </source>
</evidence>
<organism evidence="2">
    <name type="scientific">uncultured Rubrobacteraceae bacterium</name>
    <dbReference type="NCBI Taxonomy" id="349277"/>
    <lineage>
        <taxon>Bacteria</taxon>
        <taxon>Bacillati</taxon>
        <taxon>Actinomycetota</taxon>
        <taxon>Rubrobacteria</taxon>
        <taxon>Rubrobacterales</taxon>
        <taxon>Rubrobacteraceae</taxon>
        <taxon>environmental samples</taxon>
    </lineage>
</organism>
<feature type="compositionally biased region" description="Basic and acidic residues" evidence="1">
    <location>
        <begin position="44"/>
        <end position="60"/>
    </location>
</feature>
<dbReference type="EMBL" id="CADCVM010000235">
    <property type="protein sequence ID" value="CAA9497467.1"/>
    <property type="molecule type" value="Genomic_DNA"/>
</dbReference>
<dbReference type="AlphaFoldDB" id="A0A6J4SNH2"/>
<sequence>GPHDLVVAGAGGPRRRHGRLDAVRRELPAPRRRRRPRGRGGDLVYRRDGRARLSDARPERGPALLRRRRQRPVVGVDGRPARGVLRFRLGHPHAAAGRGDDGRPDPDRPGSRLHRHRPLRPLPPRLPGGDTPAPPRRPPHRRRRLFRAEVL</sequence>
<gene>
    <name evidence="2" type="ORF">AVDCRST_MAG05-2227</name>
</gene>
<proteinExistence type="predicted"/>
<reference evidence="2" key="1">
    <citation type="submission" date="2020-02" db="EMBL/GenBank/DDBJ databases">
        <authorList>
            <person name="Meier V. D."/>
        </authorList>
    </citation>
    <scope>NUCLEOTIDE SEQUENCE</scope>
    <source>
        <strain evidence="2">AVDCRST_MAG05</strain>
    </source>
</reference>
<feature type="compositionally biased region" description="Pro residues" evidence="1">
    <location>
        <begin position="120"/>
        <end position="136"/>
    </location>
</feature>
<feature type="compositionally biased region" description="Basic and acidic residues" evidence="1">
    <location>
        <begin position="98"/>
        <end position="110"/>
    </location>
</feature>
<feature type="non-terminal residue" evidence="2">
    <location>
        <position position="1"/>
    </location>
</feature>
<protein>
    <submittedName>
        <fullName evidence="2">Uncharacterized protein</fullName>
    </submittedName>
</protein>
<name>A0A6J4SNH2_9ACTN</name>
<feature type="compositionally biased region" description="Basic and acidic residues" evidence="1">
    <location>
        <begin position="19"/>
        <end position="29"/>
    </location>
</feature>